<dbReference type="InterPro" id="IPR014710">
    <property type="entry name" value="RmlC-like_jellyroll"/>
</dbReference>
<keyword evidence="4" id="KW-0630">Potassium</keyword>
<evidence type="ECO:0000256" key="6">
    <source>
        <dbReference type="SAM" id="MobiDB-lite"/>
    </source>
</evidence>
<accession>A0A9Q1LKK6</accession>
<dbReference type="SUPFAM" id="SSF51206">
    <property type="entry name" value="cAMP-binding domain-like"/>
    <property type="match status" value="1"/>
</dbReference>
<dbReference type="EMBL" id="JAJAGQ010000018">
    <property type="protein sequence ID" value="KAJ8537080.1"/>
    <property type="molecule type" value="Genomic_DNA"/>
</dbReference>
<comment type="caution">
    <text evidence="8">The sequence shown here is derived from an EMBL/GenBank/DDBJ whole genome shotgun (WGS) entry which is preliminary data.</text>
</comment>
<keyword evidence="2" id="KW-0631">Potassium channel</keyword>
<dbReference type="Gene3D" id="1.25.40.20">
    <property type="entry name" value="Ankyrin repeat-containing domain"/>
    <property type="match status" value="1"/>
</dbReference>
<name>A0A9Q1LKK6_9SOLA</name>
<evidence type="ECO:0000313" key="9">
    <source>
        <dbReference type="Proteomes" id="UP001152561"/>
    </source>
</evidence>
<proteinExistence type="predicted"/>
<dbReference type="Gene3D" id="1.10.287.70">
    <property type="match status" value="1"/>
</dbReference>
<dbReference type="GO" id="GO:0034702">
    <property type="term" value="C:monoatomic ion channel complex"/>
    <property type="evidence" value="ECO:0007669"/>
    <property type="project" value="UniProtKB-KW"/>
</dbReference>
<organism evidence="8 9">
    <name type="scientific">Anisodus acutangulus</name>
    <dbReference type="NCBI Taxonomy" id="402998"/>
    <lineage>
        <taxon>Eukaryota</taxon>
        <taxon>Viridiplantae</taxon>
        <taxon>Streptophyta</taxon>
        <taxon>Embryophyta</taxon>
        <taxon>Tracheophyta</taxon>
        <taxon>Spermatophyta</taxon>
        <taxon>Magnoliopsida</taxon>
        <taxon>eudicotyledons</taxon>
        <taxon>Gunneridae</taxon>
        <taxon>Pentapetalae</taxon>
        <taxon>asterids</taxon>
        <taxon>lamiids</taxon>
        <taxon>Solanales</taxon>
        <taxon>Solanaceae</taxon>
        <taxon>Solanoideae</taxon>
        <taxon>Hyoscyameae</taxon>
        <taxon>Anisodus</taxon>
    </lineage>
</organism>
<evidence type="ECO:0000256" key="1">
    <source>
        <dbReference type="ARBA" id="ARBA00022538"/>
    </source>
</evidence>
<dbReference type="Proteomes" id="UP001152561">
    <property type="component" value="Unassembled WGS sequence"/>
</dbReference>
<evidence type="ECO:0000313" key="8">
    <source>
        <dbReference type="EMBL" id="KAJ8537080.1"/>
    </source>
</evidence>
<dbReference type="InterPro" id="IPR045319">
    <property type="entry name" value="KAT/AKT"/>
</dbReference>
<dbReference type="Gene3D" id="2.60.120.10">
    <property type="entry name" value="Jelly Rolls"/>
    <property type="match status" value="1"/>
</dbReference>
<sequence length="298" mass="34154">MATVGYGEIHAVNVREMIFVMIYVSFDMILGAYLLGNMAALIVKGSKTERFRDKMADLIKYMNRNRLGKSISKEIKDHVRLQYESRYNESSVLQDIPVSIRAKEELTKSEENETEEPLLDLQTYNSVGEISVLCNIRVPYTAQVSELSRLLRYDKQALMEILGVYFSDGRMIINNLLEGRESNLQNKILESDITLNIAKHESELAMRLNCAAHDGDLYRLSRLIAAGAEPNRTDYDGRSPLIARILTVKREREMEEGINKRISRKLDRKWKKSIVPRPPPSLLKLREEEAAEESKESA</sequence>
<dbReference type="PANTHER" id="PTHR45743">
    <property type="entry name" value="POTASSIUM CHANNEL AKT1"/>
    <property type="match status" value="1"/>
</dbReference>
<dbReference type="OrthoDB" id="1732633at2759"/>
<feature type="transmembrane region" description="Helical" evidence="7">
    <location>
        <begin position="20"/>
        <end position="43"/>
    </location>
</feature>
<keyword evidence="5" id="KW-0407">Ion channel</keyword>
<dbReference type="InterPro" id="IPR018490">
    <property type="entry name" value="cNMP-bd_dom_sf"/>
</dbReference>
<dbReference type="SUPFAM" id="SSF81324">
    <property type="entry name" value="Voltage-gated potassium channels"/>
    <property type="match status" value="1"/>
</dbReference>
<keyword evidence="9" id="KW-1185">Reference proteome</keyword>
<feature type="compositionally biased region" description="Basic and acidic residues" evidence="6">
    <location>
        <begin position="284"/>
        <end position="298"/>
    </location>
</feature>
<keyword evidence="7" id="KW-0812">Transmembrane</keyword>
<evidence type="ECO:0000256" key="4">
    <source>
        <dbReference type="ARBA" id="ARBA00022958"/>
    </source>
</evidence>
<keyword evidence="3" id="KW-0851">Voltage-gated channel</keyword>
<keyword evidence="3" id="KW-0813">Transport</keyword>
<evidence type="ECO:0000256" key="3">
    <source>
        <dbReference type="ARBA" id="ARBA00022882"/>
    </source>
</evidence>
<gene>
    <name evidence="8" type="ORF">K7X08_035481</name>
</gene>
<dbReference type="GO" id="GO:0005249">
    <property type="term" value="F:voltage-gated potassium channel activity"/>
    <property type="evidence" value="ECO:0007669"/>
    <property type="project" value="InterPro"/>
</dbReference>
<evidence type="ECO:0000256" key="5">
    <source>
        <dbReference type="ARBA" id="ARBA00023303"/>
    </source>
</evidence>
<dbReference type="InterPro" id="IPR036770">
    <property type="entry name" value="Ankyrin_rpt-contain_sf"/>
</dbReference>
<keyword evidence="7" id="KW-0472">Membrane</keyword>
<dbReference type="PANTHER" id="PTHR45743:SF11">
    <property type="entry name" value="POTASSIUM CHANNEL"/>
    <property type="match status" value="1"/>
</dbReference>
<evidence type="ECO:0008006" key="10">
    <source>
        <dbReference type="Google" id="ProtNLM"/>
    </source>
</evidence>
<evidence type="ECO:0000256" key="2">
    <source>
        <dbReference type="ARBA" id="ARBA00022826"/>
    </source>
</evidence>
<keyword evidence="3" id="KW-0406">Ion transport</keyword>
<feature type="region of interest" description="Disordered" evidence="6">
    <location>
        <begin position="269"/>
        <end position="298"/>
    </location>
</feature>
<keyword evidence="1" id="KW-0633">Potassium transport</keyword>
<reference evidence="9" key="1">
    <citation type="journal article" date="2023" name="Proc. Natl. Acad. Sci. U.S.A.">
        <title>Genomic and structural basis for evolution of tropane alkaloid biosynthesis.</title>
        <authorList>
            <person name="Wanga Y.-J."/>
            <person name="Taina T."/>
            <person name="Yua J.-Y."/>
            <person name="Lia J."/>
            <person name="Xua B."/>
            <person name="Chenc J."/>
            <person name="D'Auriad J.C."/>
            <person name="Huanga J.-P."/>
            <person name="Huanga S.-X."/>
        </authorList>
    </citation>
    <scope>NUCLEOTIDE SEQUENCE [LARGE SCALE GENOMIC DNA]</scope>
    <source>
        <strain evidence="9">cv. KIB-2019</strain>
    </source>
</reference>
<protein>
    <recommendedName>
        <fullName evidence="10">Potassium channel domain-containing protein</fullName>
    </recommendedName>
</protein>
<evidence type="ECO:0000256" key="7">
    <source>
        <dbReference type="SAM" id="Phobius"/>
    </source>
</evidence>
<dbReference type="Gene3D" id="1.10.287.630">
    <property type="entry name" value="Helix hairpin bin"/>
    <property type="match status" value="1"/>
</dbReference>
<dbReference type="AlphaFoldDB" id="A0A9Q1LKK6"/>
<keyword evidence="7" id="KW-1133">Transmembrane helix</keyword>